<evidence type="ECO:0000313" key="2">
    <source>
        <dbReference type="Proteomes" id="UP000001188"/>
    </source>
</evidence>
<dbReference type="AlphaFoldDB" id="B0RXC6"/>
<evidence type="ECO:0000313" key="1">
    <source>
        <dbReference type="EMBL" id="CAP52492.1"/>
    </source>
</evidence>
<organism evidence="1 2">
    <name type="scientific">Xanthomonas campestris pv. campestris (strain B100)</name>
    <dbReference type="NCBI Taxonomy" id="509169"/>
    <lineage>
        <taxon>Bacteria</taxon>
        <taxon>Pseudomonadati</taxon>
        <taxon>Pseudomonadota</taxon>
        <taxon>Gammaproteobacteria</taxon>
        <taxon>Lysobacterales</taxon>
        <taxon>Lysobacteraceae</taxon>
        <taxon>Xanthomonas</taxon>
    </lineage>
</organism>
<dbReference type="HOGENOM" id="CLU_2921687_0_0_6"/>
<dbReference type="EMBL" id="AM920689">
    <property type="protein sequence ID" value="CAP52492.1"/>
    <property type="molecule type" value="Genomic_DNA"/>
</dbReference>
<protein>
    <submittedName>
        <fullName evidence="1">Uncharacterized protein</fullName>
    </submittedName>
</protein>
<dbReference type="KEGG" id="xca:xcc-b100_3127"/>
<dbReference type="Proteomes" id="UP000001188">
    <property type="component" value="Chromosome"/>
</dbReference>
<reference evidence="1 2" key="1">
    <citation type="journal article" date="2008" name="J. Biotechnol.">
        <title>The genome of Xanthomonas campestris pv. campestris B100 and its use for the reconstruction of metabolic pathways involved in xanthan biosynthesis.</title>
        <authorList>
            <person name="Vorholter F.J."/>
            <person name="Schneiker S."/>
            <person name="Goesmann A."/>
            <person name="Krause L."/>
            <person name="Bekel T."/>
            <person name="Kaiser O."/>
            <person name="Linke B."/>
            <person name="Patschkowski T."/>
            <person name="Ruckert C."/>
            <person name="Schmid J."/>
            <person name="Sidhu V.K."/>
            <person name="Sieber V."/>
            <person name="Tauch A."/>
            <person name="Watt S.A."/>
            <person name="Weisshaar B."/>
            <person name="Becker A."/>
            <person name="Niehaus K."/>
            <person name="Puhler A."/>
        </authorList>
    </citation>
    <scope>NUCLEOTIDE SEQUENCE [LARGE SCALE GENOMIC DNA]</scope>
    <source>
        <strain evidence="1 2">B100</strain>
    </source>
</reference>
<accession>B0RXC6</accession>
<proteinExistence type="predicted"/>
<sequence length="61" mass="6788">MHALHHREARFDLFVAIDLRAICWSLTLTSASGPFKAPSCKAPDSPMVNELNLDDCLAFRS</sequence>
<gene>
    <name evidence="1" type="ORF">XCCB100_3127</name>
</gene>
<name>B0RXC6_XANCB</name>